<feature type="active site" evidence="2">
    <location>
        <position position="391"/>
    </location>
</feature>
<comment type="similarity">
    <text evidence="1">Belongs to the peptidase C2 family.</text>
</comment>
<dbReference type="SMART" id="SM00230">
    <property type="entry name" value="CysPc"/>
    <property type="match status" value="1"/>
</dbReference>
<proteinExistence type="inferred from homology"/>
<keyword evidence="2" id="KW-0788">Thiol protease</keyword>
<feature type="region of interest" description="Disordered" evidence="3">
    <location>
        <begin position="1"/>
        <end position="38"/>
    </location>
</feature>
<feature type="domain" description="Calpain catalytic" evidence="4">
    <location>
        <begin position="155"/>
        <end position="450"/>
    </location>
</feature>
<dbReference type="Proteomes" id="UP001610728">
    <property type="component" value="Unassembled WGS sequence"/>
</dbReference>
<accession>A0ABR4MDY9</accession>
<feature type="compositionally biased region" description="Basic and acidic residues" evidence="3">
    <location>
        <begin position="631"/>
        <end position="665"/>
    </location>
</feature>
<keyword evidence="2" id="KW-0645">Protease</keyword>
<dbReference type="InterPro" id="IPR038765">
    <property type="entry name" value="Papain-like_cys_pep_sf"/>
</dbReference>
<evidence type="ECO:0000256" key="1">
    <source>
        <dbReference type="ARBA" id="ARBA00007623"/>
    </source>
</evidence>
<dbReference type="CDD" id="cd00044">
    <property type="entry name" value="CysPc"/>
    <property type="match status" value="1"/>
</dbReference>
<keyword evidence="6" id="KW-1185">Reference proteome</keyword>
<feature type="compositionally biased region" description="Acidic residues" evidence="3">
    <location>
        <begin position="1021"/>
        <end position="1031"/>
    </location>
</feature>
<gene>
    <name evidence="5" type="ORF">HOO65_060283</name>
</gene>
<dbReference type="RefSeq" id="XP_070857633.1">
    <property type="nucleotide sequence ID" value="XM_071003649.1"/>
</dbReference>
<sequence>MYNYSDSEESDNPFRPRSPPFGFDPKEHKKPILKPSSPQDAINTLWKRFSVRNPAKVASVFPFDPVLPPAANEERVNEPVDASYERAKEECTRRVEKIIQECKRINTRYRDLGFDISWDLQRSIGNTLNSLGSDTFKVSSEARRNHAIRGPKAVKRISEIFQNPTFLKKISIDQAKQGALGDCWAISALTGLACVEDAVKRLCVCYDTRIGIYGFVFHRDGKWIYSIVDDRLFLTSPVWDAPSMQRDLLEQIDNNIDVEDKYNQTYHTGSKALFFASNADNNETWVPLLEKAYAKAHGDYESLDGGWIGEALEDMTGGVTTELLTGDILDTDSFWENELSRVNKDFLFGCSTGFTDGGGTGERNGIVEGHAYVVTETRVLKSGVRLVKLRNPWGTTRAGLWHGPWSDGSKEWTAEMQQEIGHTFGTDSSFWISYDDFLRKWQQIDRTRLFRDPGWYCSQHWISVDVPWKAHYHERFRFELTKNSPVVLVLSQLDYRYFRGLEGMYRFSLHFRLHKVDDPSAENYIFRSHATHLLCRSVSIDIPELERGRYSVWVMVKGDRIPNAKSVEKVISYECSNRLSNRKLEQVGLAYDLAHSRAAAYMAEAARAKKMLKGKKASECRAKELRKSWERRSKLREISRKQQEKNKLKMEQRKKLALEKAKKDAPEDEDSASSSSEMKRSKKKSAGPSKTKHCRHCRFYKSKQAEKLGESDSERSKTCNVEKAEKESSGRAKTARAPQDSGVAAEEAQHEAKNAKEAPGSEDAKPTKSSKGSSRRKGAASPKANANPAVSIPSESESSSKSTDTDTESETDQQSKKARKYCRCAKTSSKSPASQPPCEESKTGEAKVEESSDSPISDWDELYSSSDYTRRPRANHASKIPRSFFEVPEDPKTPEPWNAICIVGFRVYSKDRRLSMGVVIPNGEEWGWARGECDLDNAQMNAGGERIAGTDKEEEVVKVVKIDTDVKEIDAIDMRRRGSQDSEESLPDKPAESPSKSPEERPANDTPAKELPAPQLIAQGEGEDGDDEGDRDENCSESERSREKHKSTPTKRSESESSTDDGVLTPTSDQSAT</sequence>
<dbReference type="PROSITE" id="PS50203">
    <property type="entry name" value="CALPAIN_CAT"/>
    <property type="match status" value="1"/>
</dbReference>
<evidence type="ECO:0000256" key="3">
    <source>
        <dbReference type="SAM" id="MobiDB-lite"/>
    </source>
</evidence>
<dbReference type="PANTHER" id="PTHR10183">
    <property type="entry name" value="CALPAIN"/>
    <property type="match status" value="1"/>
</dbReference>
<dbReference type="Gene3D" id="3.90.70.10">
    <property type="entry name" value="Cysteine proteinases"/>
    <property type="match status" value="1"/>
</dbReference>
<dbReference type="InterPro" id="IPR001300">
    <property type="entry name" value="Peptidase_C2_calpain_cat"/>
</dbReference>
<dbReference type="Pfam" id="PF00648">
    <property type="entry name" value="Peptidase_C2"/>
    <property type="match status" value="1"/>
</dbReference>
<feature type="compositionally biased region" description="Basic and acidic residues" evidence="3">
    <location>
        <begin position="747"/>
        <end position="756"/>
    </location>
</feature>
<dbReference type="SUPFAM" id="SSF54001">
    <property type="entry name" value="Cysteine proteinases"/>
    <property type="match status" value="1"/>
</dbReference>
<evidence type="ECO:0000259" key="4">
    <source>
        <dbReference type="PROSITE" id="PS50203"/>
    </source>
</evidence>
<comment type="caution">
    <text evidence="5">The sequence shown here is derived from an EMBL/GenBank/DDBJ whole genome shotgun (WGS) entry which is preliminary data.</text>
</comment>
<feature type="compositionally biased region" description="Basic and acidic residues" evidence="3">
    <location>
        <begin position="967"/>
        <end position="1003"/>
    </location>
</feature>
<dbReference type="PROSITE" id="PS00139">
    <property type="entry name" value="THIOL_PROTEASE_CYS"/>
    <property type="match status" value="1"/>
</dbReference>
<feature type="region of interest" description="Disordered" evidence="3">
    <location>
        <begin position="631"/>
        <end position="879"/>
    </location>
</feature>
<feature type="compositionally biased region" description="Basic and acidic residues" evidence="3">
    <location>
        <begin position="1032"/>
        <end position="1042"/>
    </location>
</feature>
<dbReference type="PANTHER" id="PTHR10183:SF397">
    <property type="entry name" value="CALPAIN CATALYTIC DOMAIN-CONTAINING PROTEIN"/>
    <property type="match status" value="1"/>
</dbReference>
<dbReference type="GeneID" id="98119679"/>
<feature type="active site" evidence="2">
    <location>
        <position position="183"/>
    </location>
</feature>
<evidence type="ECO:0000256" key="2">
    <source>
        <dbReference type="PROSITE-ProRule" id="PRU00239"/>
    </source>
</evidence>
<dbReference type="EMBL" id="JABSNW010000006">
    <property type="protein sequence ID" value="KAL2886453.1"/>
    <property type="molecule type" value="Genomic_DNA"/>
</dbReference>
<name>A0ABR4MDY9_9PEZI</name>
<dbReference type="InterPro" id="IPR000169">
    <property type="entry name" value="Pept_cys_AS"/>
</dbReference>
<feature type="compositionally biased region" description="Acidic residues" evidence="3">
    <location>
        <begin position="1"/>
        <end position="11"/>
    </location>
</feature>
<feature type="region of interest" description="Disordered" evidence="3">
    <location>
        <begin position="967"/>
        <end position="1073"/>
    </location>
</feature>
<protein>
    <submittedName>
        <fullName evidence="5">Calpain clp-1</fullName>
    </submittedName>
</protein>
<organism evidence="5 6">
    <name type="scientific">Ceratocystis lukuohia</name>
    <dbReference type="NCBI Taxonomy" id="2019550"/>
    <lineage>
        <taxon>Eukaryota</taxon>
        <taxon>Fungi</taxon>
        <taxon>Dikarya</taxon>
        <taxon>Ascomycota</taxon>
        <taxon>Pezizomycotina</taxon>
        <taxon>Sordariomycetes</taxon>
        <taxon>Hypocreomycetidae</taxon>
        <taxon>Microascales</taxon>
        <taxon>Ceratocystidaceae</taxon>
        <taxon>Ceratocystis</taxon>
    </lineage>
</organism>
<feature type="compositionally biased region" description="Basic and acidic residues" evidence="3">
    <location>
        <begin position="839"/>
        <end position="850"/>
    </location>
</feature>
<evidence type="ECO:0000313" key="6">
    <source>
        <dbReference type="Proteomes" id="UP001610728"/>
    </source>
</evidence>
<feature type="compositionally biased region" description="Basic residues" evidence="3">
    <location>
        <begin position="680"/>
        <end position="701"/>
    </location>
</feature>
<dbReference type="InterPro" id="IPR022684">
    <property type="entry name" value="Calpain_cysteine_protease"/>
</dbReference>
<feature type="compositionally biased region" description="Basic and acidic residues" evidence="3">
    <location>
        <begin position="703"/>
        <end position="730"/>
    </location>
</feature>
<reference evidence="5 6" key="1">
    <citation type="submission" date="2020-05" db="EMBL/GenBank/DDBJ databases">
        <title>Ceratocystis lukuohia genome.</title>
        <authorList>
            <person name="Harrington T.C."/>
            <person name="Kim K."/>
            <person name="Mayers C.G."/>
        </authorList>
    </citation>
    <scope>NUCLEOTIDE SEQUENCE [LARGE SCALE GENOMIC DNA]</scope>
    <source>
        <strain evidence="5 6">C4212</strain>
    </source>
</reference>
<feature type="active site" evidence="2">
    <location>
        <position position="370"/>
    </location>
</feature>
<keyword evidence="2" id="KW-0378">Hydrolase</keyword>
<evidence type="ECO:0000313" key="5">
    <source>
        <dbReference type="EMBL" id="KAL2886453.1"/>
    </source>
</evidence>